<dbReference type="InterPro" id="IPR000683">
    <property type="entry name" value="Gfo/Idh/MocA-like_OxRdtase_N"/>
</dbReference>
<name>A0AAU7CDI4_9BACT</name>
<feature type="domain" description="GFO/IDH/MocA-like oxidoreductase" evidence="3">
    <location>
        <begin position="130"/>
        <end position="239"/>
    </location>
</feature>
<dbReference type="Pfam" id="PF22725">
    <property type="entry name" value="GFO_IDH_MocA_C3"/>
    <property type="match status" value="1"/>
</dbReference>
<sequence length="375" mass="41808">MEKLKIGMIGCGYWGPNLIRNFSACPTTEVVAVCDANPTRLATIGQNYSHVKLANSVDQLLDVPLDAVAIATPVSTHFALAHRCLEAGLHVLVEKPLASNVHEAQTLIDLAERQQRILMVDHTYLFNNAVRKIKELIEYGELGEIYYIDSIRINLGLFQHDINVVWDLAPHDLSIADYLVDFEARSISAWGCAHTSRGTEDIAYVNVDYGDQMLANFHVNWLSPVKVRQMIFAGSRKSVVFNELNSTEPVKVYDRGIEFGEGAEGRRKLLVGYRTGDVWSPHIEAGEALQTMVGHFAECIREGKTPLSDGWMGLRITRLLDAANRSLRAQGGRVVLSHGDLDHVNPDSPAIGPNERNSDRPRRPARPRRDLSLLR</sequence>
<dbReference type="Pfam" id="PF01408">
    <property type="entry name" value="GFO_IDH_MocA"/>
    <property type="match status" value="1"/>
</dbReference>
<gene>
    <name evidence="4" type="ORF">V5E97_33470</name>
</gene>
<protein>
    <submittedName>
        <fullName evidence="4">Gfo/Idh/MocA family oxidoreductase</fullName>
    </submittedName>
</protein>
<evidence type="ECO:0000256" key="1">
    <source>
        <dbReference type="SAM" id="MobiDB-lite"/>
    </source>
</evidence>
<proteinExistence type="predicted"/>
<evidence type="ECO:0000259" key="2">
    <source>
        <dbReference type="Pfam" id="PF01408"/>
    </source>
</evidence>
<reference evidence="4" key="1">
    <citation type="submission" date="2024-05" db="EMBL/GenBank/DDBJ databases">
        <title>Planctomycetes of the genus Singulisphaera possess chitinolytic capabilities.</title>
        <authorList>
            <person name="Ivanova A."/>
        </authorList>
    </citation>
    <scope>NUCLEOTIDE SEQUENCE</scope>
    <source>
        <strain evidence="4">Ch08T</strain>
    </source>
</reference>
<dbReference type="PANTHER" id="PTHR43377">
    <property type="entry name" value="BILIVERDIN REDUCTASE A"/>
    <property type="match status" value="1"/>
</dbReference>
<dbReference type="InterPro" id="IPR055170">
    <property type="entry name" value="GFO_IDH_MocA-like_dom"/>
</dbReference>
<dbReference type="Gene3D" id="3.40.50.720">
    <property type="entry name" value="NAD(P)-binding Rossmann-like Domain"/>
    <property type="match status" value="1"/>
</dbReference>
<dbReference type="GO" id="GO:0000166">
    <property type="term" value="F:nucleotide binding"/>
    <property type="evidence" value="ECO:0007669"/>
    <property type="project" value="InterPro"/>
</dbReference>
<evidence type="ECO:0000313" key="4">
    <source>
        <dbReference type="EMBL" id="XBH03180.1"/>
    </source>
</evidence>
<feature type="domain" description="Gfo/Idh/MocA-like oxidoreductase N-terminal" evidence="2">
    <location>
        <begin position="4"/>
        <end position="122"/>
    </location>
</feature>
<dbReference type="EMBL" id="CP155447">
    <property type="protein sequence ID" value="XBH03180.1"/>
    <property type="molecule type" value="Genomic_DNA"/>
</dbReference>
<dbReference type="PANTHER" id="PTHR43377:SF6">
    <property type="entry name" value="GFO_IDH_MOCA-LIKE OXIDOREDUCTASE N-TERMINAL DOMAIN-CONTAINING PROTEIN"/>
    <property type="match status" value="1"/>
</dbReference>
<feature type="region of interest" description="Disordered" evidence="1">
    <location>
        <begin position="338"/>
        <end position="375"/>
    </location>
</feature>
<accession>A0AAU7CDI4</accession>
<dbReference type="InterPro" id="IPR051450">
    <property type="entry name" value="Gfo/Idh/MocA_Oxidoreductases"/>
</dbReference>
<dbReference type="InterPro" id="IPR036291">
    <property type="entry name" value="NAD(P)-bd_dom_sf"/>
</dbReference>
<dbReference type="AlphaFoldDB" id="A0AAU7CDI4"/>
<dbReference type="SUPFAM" id="SSF51735">
    <property type="entry name" value="NAD(P)-binding Rossmann-fold domains"/>
    <property type="match status" value="1"/>
</dbReference>
<organism evidence="4">
    <name type="scientific">Singulisphaera sp. Ch08</name>
    <dbReference type="NCBI Taxonomy" id="3120278"/>
    <lineage>
        <taxon>Bacteria</taxon>
        <taxon>Pseudomonadati</taxon>
        <taxon>Planctomycetota</taxon>
        <taxon>Planctomycetia</taxon>
        <taxon>Isosphaerales</taxon>
        <taxon>Isosphaeraceae</taxon>
        <taxon>Singulisphaera</taxon>
    </lineage>
</organism>
<feature type="compositionally biased region" description="Basic and acidic residues" evidence="1">
    <location>
        <begin position="356"/>
        <end position="375"/>
    </location>
</feature>
<evidence type="ECO:0000259" key="3">
    <source>
        <dbReference type="Pfam" id="PF22725"/>
    </source>
</evidence>
<dbReference type="RefSeq" id="WP_406695917.1">
    <property type="nucleotide sequence ID" value="NZ_CP155447.1"/>
</dbReference>
<dbReference type="SUPFAM" id="SSF55347">
    <property type="entry name" value="Glyceraldehyde-3-phosphate dehydrogenase-like, C-terminal domain"/>
    <property type="match status" value="1"/>
</dbReference>
<dbReference type="Gene3D" id="3.30.360.10">
    <property type="entry name" value="Dihydrodipicolinate Reductase, domain 2"/>
    <property type="match status" value="1"/>
</dbReference>